<accession>A0A934NFC8</accession>
<organism evidence="3 4">
    <name type="scientific">Candidatus Amunia macphersoniae</name>
    <dbReference type="NCBI Taxonomy" id="3127014"/>
    <lineage>
        <taxon>Bacteria</taxon>
        <taxon>Bacillati</taxon>
        <taxon>Candidatus Dormiibacterota</taxon>
        <taxon>Candidatus Dormibacteria</taxon>
        <taxon>Candidatus Aeolococcales</taxon>
        <taxon>Candidatus Aeolococcaceae</taxon>
        <taxon>Candidatus Amunia</taxon>
    </lineage>
</organism>
<dbReference type="AlphaFoldDB" id="A0A934NFC8"/>
<feature type="transmembrane region" description="Helical" evidence="1">
    <location>
        <begin position="391"/>
        <end position="415"/>
    </location>
</feature>
<reference evidence="3 4" key="1">
    <citation type="submission" date="2020-10" db="EMBL/GenBank/DDBJ databases">
        <title>Ca. Dormibacterota MAGs.</title>
        <authorList>
            <person name="Montgomery K."/>
        </authorList>
    </citation>
    <scope>NUCLEOTIDE SEQUENCE [LARGE SCALE GENOMIC DNA]</scope>
    <source>
        <strain evidence="3">Mitchell_Peninsula_5</strain>
    </source>
</reference>
<proteinExistence type="predicted"/>
<dbReference type="InterPro" id="IPR029044">
    <property type="entry name" value="Nucleotide-diphossugar_trans"/>
</dbReference>
<dbReference type="SUPFAM" id="SSF53448">
    <property type="entry name" value="Nucleotide-diphospho-sugar transferases"/>
    <property type="match status" value="1"/>
</dbReference>
<dbReference type="Proteomes" id="UP000614410">
    <property type="component" value="Unassembled WGS sequence"/>
</dbReference>
<dbReference type="Gene3D" id="3.90.550.10">
    <property type="entry name" value="Spore Coat Polysaccharide Biosynthesis Protein SpsA, Chain A"/>
    <property type="match status" value="1"/>
</dbReference>
<comment type="caution">
    <text evidence="3">The sequence shown here is derived from an EMBL/GenBank/DDBJ whole genome shotgun (WGS) entry which is preliminary data.</text>
</comment>
<keyword evidence="1" id="KW-0812">Transmembrane</keyword>
<keyword evidence="1" id="KW-0472">Membrane</keyword>
<name>A0A934NFC8_9BACT</name>
<feature type="transmembrane region" description="Helical" evidence="1">
    <location>
        <begin position="427"/>
        <end position="447"/>
    </location>
</feature>
<gene>
    <name evidence="3" type="ORF">JF887_10160</name>
</gene>
<dbReference type="Pfam" id="PF13632">
    <property type="entry name" value="Glyco_trans_2_3"/>
    <property type="match status" value="1"/>
</dbReference>
<evidence type="ECO:0000313" key="4">
    <source>
        <dbReference type="Proteomes" id="UP000614410"/>
    </source>
</evidence>
<dbReference type="PANTHER" id="PTHR36851">
    <property type="entry name" value="UNNAMED PRODUCT"/>
    <property type="match status" value="1"/>
</dbReference>
<dbReference type="InterPro" id="IPR001173">
    <property type="entry name" value="Glyco_trans_2-like"/>
</dbReference>
<feature type="transmembrane region" description="Helical" evidence="1">
    <location>
        <begin position="468"/>
        <end position="488"/>
    </location>
</feature>
<evidence type="ECO:0000256" key="1">
    <source>
        <dbReference type="SAM" id="Phobius"/>
    </source>
</evidence>
<dbReference type="PANTHER" id="PTHR36851:SF1">
    <property type="entry name" value="GLYCO_TRANS_2-LIKE DOMAIN-CONTAINING PROTEIN"/>
    <property type="match status" value="1"/>
</dbReference>
<feature type="transmembrane region" description="Helical" evidence="1">
    <location>
        <begin position="21"/>
        <end position="41"/>
    </location>
</feature>
<evidence type="ECO:0000313" key="3">
    <source>
        <dbReference type="EMBL" id="MBJ7609773.1"/>
    </source>
</evidence>
<dbReference type="EMBL" id="JAEKNN010000051">
    <property type="protein sequence ID" value="MBJ7609773.1"/>
    <property type="molecule type" value="Genomic_DNA"/>
</dbReference>
<feature type="transmembrane region" description="Helical" evidence="1">
    <location>
        <begin position="47"/>
        <end position="65"/>
    </location>
</feature>
<protein>
    <submittedName>
        <fullName evidence="3">Glycosyltransferase family 2 protein</fullName>
    </submittedName>
</protein>
<sequence length="508" mass="58105">MIARLGVRRLSPHAQQRLLEVIPGALTWTVLLIPLLVAFAIRLNDPTKLWILGVGAVALDVYWLVRTRATVRAVQRSLGILRETQDIDWWARCRGLELRPGAPRPEEIVHCALIPTYTERYEVLRATVAALAAQNYPTRQIVCAIITRVTDTGGWENVASLREEFGDRFLGFVHIKDPLLPGIVVGKSAAMAFGGPILKQACEAMGLDPTRTMVTDLDSDFRLHPQYFAYTTHEYCNADDRLTSIWQPVPVFLNNLWRVPAAVRVMATAATQWQMFLHQNPHRLVMFSSYTMSLRLLDEVGYWDSDVIPEDSRFFWKSFFRYGERLNVRPAFLPVFGDAPRARDYASTHVSQYNQIKRWAWGATDIPYVTLRMLEHREIPLRLRARRYLNLVFNHLTWTTLPMLLFFGGALPALIDLDYSLSTEAAAIGWATLGILTVTLFNTFTLIKVDSAMCPKPPDWPWWRRRYADLQLFMYPVVGLALSVIPALEAQTRLMFGAYLEYTVTEKE</sequence>
<keyword evidence="1" id="KW-1133">Transmembrane helix</keyword>
<evidence type="ECO:0000259" key="2">
    <source>
        <dbReference type="Pfam" id="PF13632"/>
    </source>
</evidence>
<feature type="domain" description="Glycosyltransferase 2-like" evidence="2">
    <location>
        <begin position="214"/>
        <end position="406"/>
    </location>
</feature>